<protein>
    <submittedName>
        <fullName evidence="1">SusD/RagB family nutrient-binding outer membrane lipoprotein</fullName>
    </submittedName>
</protein>
<dbReference type="AlphaFoldDB" id="A0AAP2GR89"/>
<evidence type="ECO:0000313" key="2">
    <source>
        <dbReference type="Proteomes" id="UP001319080"/>
    </source>
</evidence>
<organism evidence="1 2">
    <name type="scientific">Dawidia cretensis</name>
    <dbReference type="NCBI Taxonomy" id="2782350"/>
    <lineage>
        <taxon>Bacteria</taxon>
        <taxon>Pseudomonadati</taxon>
        <taxon>Bacteroidota</taxon>
        <taxon>Cytophagia</taxon>
        <taxon>Cytophagales</taxon>
        <taxon>Chryseotaleaceae</taxon>
        <taxon>Dawidia</taxon>
    </lineage>
</organism>
<proteinExistence type="predicted"/>
<name>A0AAP2GR89_9BACT</name>
<evidence type="ECO:0000313" key="1">
    <source>
        <dbReference type="EMBL" id="MBT1710099.1"/>
    </source>
</evidence>
<dbReference type="RefSeq" id="WP_254085676.1">
    <property type="nucleotide sequence ID" value="NZ_JAHESE010000019.1"/>
</dbReference>
<reference evidence="1 2" key="1">
    <citation type="submission" date="2021-05" db="EMBL/GenBank/DDBJ databases">
        <title>A Polyphasic approach of four new species of the genus Ohtaekwangia: Ohtaekwangia histidinii sp. nov., Ohtaekwangia cretensis sp. nov., Ohtaekwangia indiensis sp. nov., Ohtaekwangia reichenbachii sp. nov. from diverse environment.</title>
        <authorList>
            <person name="Octaviana S."/>
        </authorList>
    </citation>
    <scope>NUCLEOTIDE SEQUENCE [LARGE SCALE GENOMIC DNA]</scope>
    <source>
        <strain evidence="1 2">PWU5</strain>
    </source>
</reference>
<keyword evidence="2" id="KW-1185">Reference proteome</keyword>
<dbReference type="InterPro" id="IPR011990">
    <property type="entry name" value="TPR-like_helical_dom_sf"/>
</dbReference>
<comment type="caution">
    <text evidence="1">The sequence shown here is derived from an EMBL/GenBank/DDBJ whole genome shotgun (WGS) entry which is preliminary data.</text>
</comment>
<dbReference type="Gene3D" id="1.25.40.390">
    <property type="match status" value="1"/>
</dbReference>
<dbReference type="PROSITE" id="PS51257">
    <property type="entry name" value="PROKAR_LIPOPROTEIN"/>
    <property type="match status" value="1"/>
</dbReference>
<dbReference type="SUPFAM" id="SSF48452">
    <property type="entry name" value="TPR-like"/>
    <property type="match status" value="1"/>
</dbReference>
<accession>A0AAP2GR89</accession>
<sequence length="520" mass="58080">MKKYILAFLTAAAMVGCTDNFEDYNTDNTGVGDDAKLLFPTMQHELFHDYQTAQNLGADAYAGYMMSPHPFSFQNNMNYGLVDGWNNNAFKGMYTFVFRNIDQMQRSGLGQTNPDLWAVALIMKVEAMHRVTEKFGPIPYSAAGKSATNIAYDNESDIYNQFFLELDTAVNNLGAFVSDPANAGQKPFESVDLFYEGDYTKWIKFANSLRLRLATHIVKVAPEVAKREGEKALAHAGGLMEVPADDAAREVTNGTSDLFMITEQWADNRVNAAVITYLQGYNDPRLPIYVARTTTPATGDPDFSGQYIGIRIGSDIDEKARYTPYSSLNTATTFTQTRAQHVMSAAEVWFLKAEAALRGWAGAGDAQANYEKGVQVSMEQWGANIGSYLSDNTSTQADYIDPLNDKRNIDAPSNITIAWENGDSDERKFERIITQKWIAMFPEGMEAWTEFRRTGYPKLFPVYVNRSGGSIDTDVQIRRLPYPEAEFQTNRTAVADAVTRLKGPNTGGTRLWWDVDKANF</sequence>
<gene>
    <name evidence="1" type="ORF">KK062_17770</name>
</gene>
<dbReference type="InterPro" id="IPR024302">
    <property type="entry name" value="SusD-like"/>
</dbReference>
<dbReference type="Pfam" id="PF12741">
    <property type="entry name" value="SusD-like"/>
    <property type="match status" value="1"/>
</dbReference>
<dbReference type="Proteomes" id="UP001319080">
    <property type="component" value="Unassembled WGS sequence"/>
</dbReference>
<keyword evidence="1" id="KW-0449">Lipoprotein</keyword>
<dbReference type="EMBL" id="JAHESE010000019">
    <property type="protein sequence ID" value="MBT1710099.1"/>
    <property type="molecule type" value="Genomic_DNA"/>
</dbReference>